<dbReference type="EMBL" id="BMBA01000001">
    <property type="protein sequence ID" value="GFZ29992.1"/>
    <property type="molecule type" value="Genomic_DNA"/>
</dbReference>
<dbReference type="Proteomes" id="UP000663802">
    <property type="component" value="Unassembled WGS sequence"/>
</dbReference>
<proteinExistence type="predicted"/>
<evidence type="ECO:0000313" key="1">
    <source>
        <dbReference type="EMBL" id="GFZ29992.1"/>
    </source>
</evidence>
<reference evidence="1 2" key="1">
    <citation type="journal article" date="2021" name="Int. J. Syst. Evol. Microbiol.">
        <title>Clostridium zeae sp. nov., isolated from corn silage.</title>
        <authorList>
            <person name="Kobayashi H."/>
            <person name="Tanizawa Y."/>
            <person name="Yagura M."/>
            <person name="Sakamoto M."/>
            <person name="Ohkuma M."/>
            <person name="Tohno M."/>
        </authorList>
    </citation>
    <scope>NUCLEOTIDE SEQUENCE [LARGE SCALE GENOMIC DNA]</scope>
    <source>
        <strain evidence="1 2">CSC2</strain>
    </source>
</reference>
<gene>
    <name evidence="1" type="ORF">CSC2_05180</name>
</gene>
<organism evidence="1 2">
    <name type="scientific">Clostridium zeae</name>
    <dbReference type="NCBI Taxonomy" id="2759022"/>
    <lineage>
        <taxon>Bacteria</taxon>
        <taxon>Bacillati</taxon>
        <taxon>Bacillota</taxon>
        <taxon>Clostridia</taxon>
        <taxon>Eubacteriales</taxon>
        <taxon>Clostridiaceae</taxon>
        <taxon>Clostridium</taxon>
    </lineage>
</organism>
<evidence type="ECO:0000313" key="2">
    <source>
        <dbReference type="Proteomes" id="UP000663802"/>
    </source>
</evidence>
<protein>
    <submittedName>
        <fullName evidence="1">Uncharacterized protein</fullName>
    </submittedName>
</protein>
<comment type="caution">
    <text evidence="1">The sequence shown here is derived from an EMBL/GenBank/DDBJ whole genome shotgun (WGS) entry which is preliminary data.</text>
</comment>
<sequence length="168" mass="18477">MKKSICYFLIACTVVAAQSFRDNTVSAKPVVEVSTIEQSSVEENVQLPVPMLAKLEQIAPNQIQISYDRDVDIKLGTKATNYWIQDMKNVNPKGIGTLGKNDRVNATNSLKDNMVKIESKNGSAKTYVLTLNREIPKGAEYKLIICYVTVEGAPPYNGDNGMATFVGK</sequence>
<name>A0ABQ1E5H0_9CLOT</name>
<dbReference type="RefSeq" id="WP_206867986.1">
    <property type="nucleotide sequence ID" value="NZ_BMBA01000001.1"/>
</dbReference>
<keyword evidence="2" id="KW-1185">Reference proteome</keyword>
<accession>A0ABQ1E5H0</accession>